<dbReference type="HOGENOM" id="CLU_2348000_0_0_1"/>
<gene>
    <name evidence="2" type="ORF">SERLADRAFT_438532</name>
</gene>
<dbReference type="AlphaFoldDB" id="F8NVZ8"/>
<organism>
    <name type="scientific">Serpula lacrymans var. lacrymans (strain S7.9)</name>
    <name type="common">Dry rot fungus</name>
    <dbReference type="NCBI Taxonomy" id="578457"/>
    <lineage>
        <taxon>Eukaryota</taxon>
        <taxon>Fungi</taxon>
        <taxon>Dikarya</taxon>
        <taxon>Basidiomycota</taxon>
        <taxon>Agaricomycotina</taxon>
        <taxon>Agaricomycetes</taxon>
        <taxon>Agaricomycetidae</taxon>
        <taxon>Boletales</taxon>
        <taxon>Coniophorineae</taxon>
        <taxon>Serpulaceae</taxon>
        <taxon>Serpula</taxon>
    </lineage>
</organism>
<protein>
    <submittedName>
        <fullName evidence="2">Uncharacterized protein</fullName>
    </submittedName>
</protein>
<proteinExistence type="predicted"/>
<feature type="compositionally biased region" description="Basic and acidic residues" evidence="1">
    <location>
        <begin position="7"/>
        <end position="20"/>
    </location>
</feature>
<accession>F8NVZ8</accession>
<reference evidence="2" key="1">
    <citation type="submission" date="2011-04" db="EMBL/GenBank/DDBJ databases">
        <title>Evolution of plant cell wall degrading machinery underlies the functional diversity of forest fungi.</title>
        <authorList>
            <consortium name="US DOE Joint Genome Institute (JGI-PGF)"/>
            <person name="Eastwood D.C."/>
            <person name="Floudas D."/>
            <person name="Binder M."/>
            <person name="Majcherczyk A."/>
            <person name="Schneider P."/>
            <person name="Aerts A."/>
            <person name="Asiegbu F.O."/>
            <person name="Baker S.E."/>
            <person name="Barry K."/>
            <person name="Bendiksby M."/>
            <person name="Blumentritt M."/>
            <person name="Coutinho P.M."/>
            <person name="Cullen D."/>
            <person name="Cullen D."/>
            <person name="Gathman A."/>
            <person name="Goodell B."/>
            <person name="Henrissat B."/>
            <person name="Ihrmark K."/>
            <person name="Kauserud H."/>
            <person name="Kohler A."/>
            <person name="LaButti K."/>
            <person name="Lapidus A."/>
            <person name="Lavin J.L."/>
            <person name="Lee Y.-H."/>
            <person name="Lindquist E."/>
            <person name="Lilly W."/>
            <person name="Lucas S."/>
            <person name="Morin E."/>
            <person name="Murat C."/>
            <person name="Oguiza J.A."/>
            <person name="Park J."/>
            <person name="Pisabarro A.G."/>
            <person name="Riley R."/>
            <person name="Rosling A."/>
            <person name="Salamov A."/>
            <person name="Schmidt O."/>
            <person name="Schmutz J."/>
            <person name="Skrede I."/>
            <person name="Stenlid J."/>
            <person name="Wiebenga A."/>
            <person name="Xie X."/>
            <person name="Kues U."/>
            <person name="Hibbett D.S."/>
            <person name="Hoffmeister D."/>
            <person name="Hogberg N."/>
            <person name="Martin F."/>
            <person name="Grigoriev I.V."/>
            <person name="Watkinson S.C."/>
        </authorList>
    </citation>
    <scope>NUCLEOTIDE SEQUENCE</scope>
    <source>
        <strain evidence="2">S7.9</strain>
    </source>
</reference>
<evidence type="ECO:0000256" key="1">
    <source>
        <dbReference type="SAM" id="MobiDB-lite"/>
    </source>
</evidence>
<dbReference type="KEGG" id="sla:SERLADRAFT_438532"/>
<dbReference type="EMBL" id="GL945434">
    <property type="protein sequence ID" value="EGO24932.1"/>
    <property type="molecule type" value="Genomic_DNA"/>
</dbReference>
<name>F8NVZ8_SERL9</name>
<feature type="region of interest" description="Disordered" evidence="1">
    <location>
        <begin position="1"/>
        <end position="21"/>
    </location>
</feature>
<sequence>MQSGQKTRRDPEQPSKEVSRYAKKFQSRDISFCGVIFRCWNVFKPNITGSPPHDWEASNGTSHGKHGLCTCTLPSAPPRLAKLPPLFGFESIEQFEN</sequence>
<dbReference type="GeneID" id="18815036"/>
<dbReference type="RefSeq" id="XP_007318951.1">
    <property type="nucleotide sequence ID" value="XM_007318889.1"/>
</dbReference>
<dbReference type="Proteomes" id="UP000008064">
    <property type="component" value="Unassembled WGS sequence"/>
</dbReference>
<evidence type="ECO:0000313" key="2">
    <source>
        <dbReference type="EMBL" id="EGO24932.1"/>
    </source>
</evidence>